<dbReference type="PROSITE" id="PS00211">
    <property type="entry name" value="ABC_TRANSPORTER_1"/>
    <property type="match status" value="2"/>
</dbReference>
<evidence type="ECO:0008006" key="14">
    <source>
        <dbReference type="Google" id="ProtNLM"/>
    </source>
</evidence>
<keyword evidence="13" id="KW-1185">Reference proteome</keyword>
<keyword evidence="2" id="KW-0813">Transport</keyword>
<evidence type="ECO:0000313" key="12">
    <source>
        <dbReference type="EMBL" id="KIL59693.1"/>
    </source>
</evidence>
<feature type="transmembrane region" description="Helical" evidence="9">
    <location>
        <begin position="195"/>
        <end position="219"/>
    </location>
</feature>
<dbReference type="CDD" id="cd03250">
    <property type="entry name" value="ABCC_MRP_domain1"/>
    <property type="match status" value="1"/>
</dbReference>
<evidence type="ECO:0000313" key="13">
    <source>
        <dbReference type="Proteomes" id="UP000054549"/>
    </source>
</evidence>
<keyword evidence="7 9" id="KW-0472">Membrane</keyword>
<dbReference type="SUPFAM" id="SSF52540">
    <property type="entry name" value="P-loop containing nucleoside triphosphate hydrolases"/>
    <property type="match status" value="2"/>
</dbReference>
<dbReference type="PROSITE" id="PS50893">
    <property type="entry name" value="ABC_TRANSPORTER_2"/>
    <property type="match status" value="2"/>
</dbReference>
<dbReference type="GO" id="GO:0005524">
    <property type="term" value="F:ATP binding"/>
    <property type="evidence" value="ECO:0007669"/>
    <property type="project" value="UniProtKB-KW"/>
</dbReference>
<evidence type="ECO:0000256" key="5">
    <source>
        <dbReference type="ARBA" id="ARBA00022840"/>
    </source>
</evidence>
<dbReference type="SUPFAM" id="SSF90123">
    <property type="entry name" value="ABC transporter transmembrane region"/>
    <property type="match status" value="2"/>
</dbReference>
<dbReference type="InterPro" id="IPR003593">
    <property type="entry name" value="AAA+_ATPase"/>
</dbReference>
<dbReference type="Proteomes" id="UP000054549">
    <property type="component" value="Unassembled WGS sequence"/>
</dbReference>
<dbReference type="CDD" id="cd03244">
    <property type="entry name" value="ABCC_MRP_domain2"/>
    <property type="match status" value="1"/>
</dbReference>
<evidence type="ECO:0000256" key="9">
    <source>
        <dbReference type="SAM" id="Phobius"/>
    </source>
</evidence>
<dbReference type="SMART" id="SM00382">
    <property type="entry name" value="AAA"/>
    <property type="match status" value="2"/>
</dbReference>
<feature type="transmembrane region" description="Helical" evidence="9">
    <location>
        <begin position="1279"/>
        <end position="1300"/>
    </location>
</feature>
<feature type="domain" description="ABC transmembrane type-1" evidence="11">
    <location>
        <begin position="304"/>
        <end position="627"/>
    </location>
</feature>
<dbReference type="GO" id="GO:0016887">
    <property type="term" value="F:ATP hydrolysis activity"/>
    <property type="evidence" value="ECO:0007669"/>
    <property type="project" value="InterPro"/>
</dbReference>
<evidence type="ECO:0000256" key="4">
    <source>
        <dbReference type="ARBA" id="ARBA00022741"/>
    </source>
</evidence>
<dbReference type="Pfam" id="PF00005">
    <property type="entry name" value="ABC_tran"/>
    <property type="match status" value="2"/>
</dbReference>
<organism evidence="12 13">
    <name type="scientific">Amanita muscaria (strain Koide BX008)</name>
    <dbReference type="NCBI Taxonomy" id="946122"/>
    <lineage>
        <taxon>Eukaryota</taxon>
        <taxon>Fungi</taxon>
        <taxon>Dikarya</taxon>
        <taxon>Basidiomycota</taxon>
        <taxon>Agaricomycotina</taxon>
        <taxon>Agaricomycetes</taxon>
        <taxon>Agaricomycetidae</taxon>
        <taxon>Agaricales</taxon>
        <taxon>Pluteineae</taxon>
        <taxon>Amanitaceae</taxon>
        <taxon>Amanita</taxon>
    </lineage>
</organism>
<feature type="compositionally biased region" description="Polar residues" evidence="8">
    <location>
        <begin position="685"/>
        <end position="719"/>
    </location>
</feature>
<evidence type="ECO:0000256" key="8">
    <source>
        <dbReference type="SAM" id="MobiDB-lite"/>
    </source>
</evidence>
<keyword evidence="5" id="KW-0067">ATP-binding</keyword>
<evidence type="ECO:0000256" key="7">
    <source>
        <dbReference type="ARBA" id="ARBA00023136"/>
    </source>
</evidence>
<dbReference type="InterPro" id="IPR003439">
    <property type="entry name" value="ABC_transporter-like_ATP-bd"/>
</dbReference>
<protein>
    <recommendedName>
        <fullName evidence="14">Multidrug resistance-associated ABC transporter</fullName>
    </recommendedName>
</protein>
<dbReference type="STRING" id="946122.A0A0C2WTN1"/>
<feature type="region of interest" description="Disordered" evidence="8">
    <location>
        <begin position="682"/>
        <end position="722"/>
    </location>
</feature>
<sequence length="1673" mass="185784">MGLCESAGPFDFENPCIRASWIALTPASFVFLLCLSALPLPNFVRRVNTEIARATRATFADFLTLEEAEALDSSVDGTEEVSNLTSHKTLVNSATLRRTGPLVFVGLVETLFWLAFASYTFIDSSGPLWNSVLPFFVAFTWLYTVVRPLVRPVVTAPLDLFYIYFLLLFASLFQLGSIAYSHIVWDILLPPTIVLAGHILNLVAIVGLLAIVLAIPFAIPNRNVSKTDIGSTATPEDYTTLWSWITFIWIYPLIKKGRYTTLQEEDVWDLSPRLQSRPIFIRFSEIRCSSLLRRIWAANSADLIIDFFLTLLSVIFNYATPFLLKRILDEAGAEHPSQESRTKAYIYAFLTLVFSIAKSQADLQHLWIGRRAATRVRSELMAAIYDKALKRKDFSGVVCIHNPSTSSDATHGELGKKDKKGKKHEKKKEEQTDELKAGADVGKIVNLMAVDANKIAMMLTAMYMMYGAPFEIVIAGIYLYQLLGWSAFAGLAVLLVGWPLNQYVAKRSIRIQKGLLGARDKRMGVLNELINAVKFIKFFAWEDKWIERVQDARAVELKWMTSARINSVMFYLLWMCAPVLVSIFSFFVFTALGNELTVSVAFTVTSLTESVRTPLNVIPTFIVQILQTGVSLKRISAYLDEEEVTPQVSSLKTKSTDYAVEDGLGLEKASFKWNEVEQAADHSKATTLDSHSNLSTPSPSEGDSSVVTDGESTVDSPDSSQDHHFELRDIDILFPEGKLTVVTGPTASGKTALLMALLGEMTTISGRIIMSKNISKVDENGHTHSLSYAAQTPWIRHQSIKENILFDSPYDEERYNQVIECCALKPDLDVLEDGDSTEIGARGVNLSGGQKARVALARAVYARTKYVLLDDPLSAVDSHTARFLFDRLFCGPLLASRTVILVTHHVDLVLPGAHYLVRMLDGRIDSKGTIQELRERGVLDDIAIHDTVEARANEMAASPSSTEDSEDDKKLDESKKPRQLVKDEHRETGGVKWSVYNSYLKASSYYIWVILAFFVLVFQILIVGEKVWIMIWGAAYPGAESSFWFSFKSFATPEHEIPLDGHVNYHYPASQHSTGYHQGGRFGINWPDATKHPMFYVGIYAAIGLGSALANVSSVAASYTGALKASRILFRQLLVSVVRATFRFHDTTPQGRMLNRFGKDIETIDTTLAGSLQAVISSFASFVGAVLTVAFVFPYFLIPAIFIGLAYRELALGYLNTGRDLRRMESNTRSPIFSHFGELLEGIVTVRAFSAERRFLDSLHRKIDTTTKMWYMFWMTNRWLLLNFDILGALAVFITTLFSVATLTNAGLAGLCITSAMSITSSVYWGCRFWTALELDLNSVERIIEYLDLPQESPTIIESHRAPAYWPSSASQGALVSVENMTIKYAPDLPPVLHDLSFTLKAGERVGLLGRTGVGKSTLAMSILRFVDPSEGRIVIDGIDISTIGLHDLRSRITFIPQDATLFSGTLRDNLDPFGDHEDSECLQALYSVQLIGHSSTPSGRPSAVSTPKTSRPASVILHEGVATDSHSIATTSTEVESKTTISLDTQISAGGSNFSQGQRQLIAMARALLRRSTIIILDEATSSIDFATDAKIQTTIREHFTDSLLLTVAHRLRTVIDYDRLVVLDKGRIVEFDTPWNLIQKEEGIFRNMCLKSGSFAELEAVAREKAESSST</sequence>
<dbReference type="InterPro" id="IPR050173">
    <property type="entry name" value="ABC_transporter_C-like"/>
</dbReference>
<evidence type="ECO:0000256" key="1">
    <source>
        <dbReference type="ARBA" id="ARBA00004370"/>
    </source>
</evidence>
<keyword evidence="4" id="KW-0547">Nucleotide-binding</keyword>
<feature type="transmembrane region" description="Helical" evidence="9">
    <location>
        <begin position="20"/>
        <end position="40"/>
    </location>
</feature>
<feature type="transmembrane region" description="Helical" evidence="9">
    <location>
        <begin position="1005"/>
        <end position="1023"/>
    </location>
</feature>
<keyword evidence="3 9" id="KW-0812">Transmembrane</keyword>
<dbReference type="GO" id="GO:0016020">
    <property type="term" value="C:membrane"/>
    <property type="evidence" value="ECO:0007669"/>
    <property type="project" value="UniProtKB-SubCell"/>
</dbReference>
<proteinExistence type="predicted"/>
<feature type="domain" description="ABC transporter" evidence="10">
    <location>
        <begin position="708"/>
        <end position="946"/>
    </location>
</feature>
<comment type="subcellular location">
    <subcellularLocation>
        <location evidence="1">Membrane</location>
    </subcellularLocation>
</comment>
<dbReference type="InterPro" id="IPR036640">
    <property type="entry name" value="ABC1_TM_sf"/>
</dbReference>
<feature type="region of interest" description="Disordered" evidence="8">
    <location>
        <begin position="407"/>
        <end position="434"/>
    </location>
</feature>
<dbReference type="InterPro" id="IPR017871">
    <property type="entry name" value="ABC_transporter-like_CS"/>
</dbReference>
<feature type="region of interest" description="Disordered" evidence="8">
    <location>
        <begin position="953"/>
        <end position="983"/>
    </location>
</feature>
<feature type="transmembrane region" description="Helical" evidence="9">
    <location>
        <begin position="568"/>
        <end position="592"/>
    </location>
</feature>
<accession>A0A0C2WTN1</accession>
<dbReference type="InterPro" id="IPR011527">
    <property type="entry name" value="ABC1_TM_dom"/>
</dbReference>
<feature type="domain" description="ABC transporter" evidence="10">
    <location>
        <begin position="1376"/>
        <end position="1652"/>
    </location>
</feature>
<dbReference type="Gene3D" id="1.20.1560.10">
    <property type="entry name" value="ABC transporter type 1, transmembrane domain"/>
    <property type="match status" value="2"/>
</dbReference>
<gene>
    <name evidence="12" type="ORF">M378DRAFT_84745</name>
</gene>
<feature type="transmembrane region" description="Helical" evidence="9">
    <location>
        <begin position="102"/>
        <end position="122"/>
    </location>
</feature>
<evidence type="ECO:0000256" key="6">
    <source>
        <dbReference type="ARBA" id="ARBA00022989"/>
    </source>
</evidence>
<evidence type="ECO:0000256" key="2">
    <source>
        <dbReference type="ARBA" id="ARBA00022448"/>
    </source>
</evidence>
<dbReference type="InterPro" id="IPR027417">
    <property type="entry name" value="P-loop_NTPase"/>
</dbReference>
<reference evidence="12 13" key="1">
    <citation type="submission" date="2014-04" db="EMBL/GenBank/DDBJ databases">
        <title>Evolutionary Origins and Diversification of the Mycorrhizal Mutualists.</title>
        <authorList>
            <consortium name="DOE Joint Genome Institute"/>
            <consortium name="Mycorrhizal Genomics Consortium"/>
            <person name="Kohler A."/>
            <person name="Kuo A."/>
            <person name="Nagy L.G."/>
            <person name="Floudas D."/>
            <person name="Copeland A."/>
            <person name="Barry K.W."/>
            <person name="Cichocki N."/>
            <person name="Veneault-Fourrey C."/>
            <person name="LaButti K."/>
            <person name="Lindquist E.A."/>
            <person name="Lipzen A."/>
            <person name="Lundell T."/>
            <person name="Morin E."/>
            <person name="Murat C."/>
            <person name="Riley R."/>
            <person name="Ohm R."/>
            <person name="Sun H."/>
            <person name="Tunlid A."/>
            <person name="Henrissat B."/>
            <person name="Grigoriev I.V."/>
            <person name="Hibbett D.S."/>
            <person name="Martin F."/>
        </authorList>
    </citation>
    <scope>NUCLEOTIDE SEQUENCE [LARGE SCALE GENOMIC DNA]</scope>
    <source>
        <strain evidence="12 13">Koide BX008</strain>
    </source>
</reference>
<feature type="transmembrane region" description="Helical" evidence="9">
    <location>
        <begin position="455"/>
        <end position="479"/>
    </location>
</feature>
<dbReference type="InParanoid" id="A0A0C2WTN1"/>
<dbReference type="PANTHER" id="PTHR24223">
    <property type="entry name" value="ATP-BINDING CASSETTE SUB-FAMILY C"/>
    <property type="match status" value="1"/>
</dbReference>
<dbReference type="HOGENOM" id="CLU_000604_27_6_1"/>
<evidence type="ECO:0000256" key="3">
    <source>
        <dbReference type="ARBA" id="ARBA00022692"/>
    </source>
</evidence>
<feature type="domain" description="ABC transmembrane type-1" evidence="11">
    <location>
        <begin position="1096"/>
        <end position="1335"/>
    </location>
</feature>
<dbReference type="Pfam" id="PF00664">
    <property type="entry name" value="ABC_membrane"/>
    <property type="match status" value="2"/>
</dbReference>
<evidence type="ECO:0000259" key="10">
    <source>
        <dbReference type="PROSITE" id="PS50893"/>
    </source>
</evidence>
<feature type="compositionally biased region" description="Basic residues" evidence="8">
    <location>
        <begin position="417"/>
        <end position="426"/>
    </location>
</feature>
<feature type="transmembrane region" description="Helical" evidence="9">
    <location>
        <begin position="162"/>
        <end position="183"/>
    </location>
</feature>
<dbReference type="PANTHER" id="PTHR24223:SF415">
    <property type="entry name" value="FI20190P1"/>
    <property type="match status" value="1"/>
</dbReference>
<feature type="transmembrane region" description="Helical" evidence="9">
    <location>
        <begin position="1094"/>
        <end position="1116"/>
    </location>
</feature>
<feature type="transmembrane region" description="Helical" evidence="9">
    <location>
        <begin position="128"/>
        <end position="150"/>
    </location>
</feature>
<dbReference type="EMBL" id="KN818311">
    <property type="protein sequence ID" value="KIL59693.1"/>
    <property type="molecule type" value="Genomic_DNA"/>
</dbReference>
<dbReference type="FunCoup" id="A0A0C2WTN1">
    <property type="interactions" value="39"/>
</dbReference>
<name>A0A0C2WTN1_AMAMK</name>
<dbReference type="CDD" id="cd18604">
    <property type="entry name" value="ABC_6TM_VMR1_D2_like"/>
    <property type="match status" value="1"/>
</dbReference>
<dbReference type="GO" id="GO:0140359">
    <property type="term" value="F:ABC-type transporter activity"/>
    <property type="evidence" value="ECO:0007669"/>
    <property type="project" value="InterPro"/>
</dbReference>
<dbReference type="CDD" id="cd18596">
    <property type="entry name" value="ABC_6TM_VMR1_D1_like"/>
    <property type="match status" value="1"/>
</dbReference>
<keyword evidence="6 9" id="KW-1133">Transmembrane helix</keyword>
<dbReference type="OrthoDB" id="6500128at2759"/>
<feature type="transmembrane region" description="Helical" evidence="9">
    <location>
        <begin position="485"/>
        <end position="504"/>
    </location>
</feature>
<dbReference type="Gene3D" id="3.40.50.300">
    <property type="entry name" value="P-loop containing nucleotide triphosphate hydrolases"/>
    <property type="match status" value="2"/>
</dbReference>
<dbReference type="PROSITE" id="PS50929">
    <property type="entry name" value="ABC_TM1F"/>
    <property type="match status" value="2"/>
</dbReference>
<feature type="compositionally biased region" description="Basic and acidic residues" evidence="8">
    <location>
        <begin position="967"/>
        <end position="983"/>
    </location>
</feature>
<feature type="transmembrane region" description="Helical" evidence="9">
    <location>
        <begin position="1193"/>
        <end position="1215"/>
    </location>
</feature>
<evidence type="ECO:0000259" key="11">
    <source>
        <dbReference type="PROSITE" id="PS50929"/>
    </source>
</evidence>